<proteinExistence type="predicted"/>
<organism evidence="2 3">
    <name type="scientific">Pleurodeles waltl</name>
    <name type="common">Iberian ribbed newt</name>
    <dbReference type="NCBI Taxonomy" id="8319"/>
    <lineage>
        <taxon>Eukaryota</taxon>
        <taxon>Metazoa</taxon>
        <taxon>Chordata</taxon>
        <taxon>Craniata</taxon>
        <taxon>Vertebrata</taxon>
        <taxon>Euteleostomi</taxon>
        <taxon>Amphibia</taxon>
        <taxon>Batrachia</taxon>
        <taxon>Caudata</taxon>
        <taxon>Salamandroidea</taxon>
        <taxon>Salamandridae</taxon>
        <taxon>Pleurodelinae</taxon>
        <taxon>Pleurodeles</taxon>
    </lineage>
</organism>
<feature type="compositionally biased region" description="Basic and acidic residues" evidence="1">
    <location>
        <begin position="85"/>
        <end position="103"/>
    </location>
</feature>
<accession>A0AAV7MPV1</accession>
<comment type="caution">
    <text evidence="2">The sequence shown here is derived from an EMBL/GenBank/DDBJ whole genome shotgun (WGS) entry which is preliminary data.</text>
</comment>
<evidence type="ECO:0000313" key="3">
    <source>
        <dbReference type="Proteomes" id="UP001066276"/>
    </source>
</evidence>
<feature type="region of interest" description="Disordered" evidence="1">
    <location>
        <begin position="1"/>
        <end position="103"/>
    </location>
</feature>
<dbReference type="AlphaFoldDB" id="A0AAV7MPV1"/>
<keyword evidence="3" id="KW-1185">Reference proteome</keyword>
<reference evidence="2" key="1">
    <citation type="journal article" date="2022" name="bioRxiv">
        <title>Sequencing and chromosome-scale assembly of the giantPleurodeles waltlgenome.</title>
        <authorList>
            <person name="Brown T."/>
            <person name="Elewa A."/>
            <person name="Iarovenko S."/>
            <person name="Subramanian E."/>
            <person name="Araus A.J."/>
            <person name="Petzold A."/>
            <person name="Susuki M."/>
            <person name="Suzuki K.-i.T."/>
            <person name="Hayashi T."/>
            <person name="Toyoda A."/>
            <person name="Oliveira C."/>
            <person name="Osipova E."/>
            <person name="Leigh N.D."/>
            <person name="Simon A."/>
            <person name="Yun M.H."/>
        </authorList>
    </citation>
    <scope>NUCLEOTIDE SEQUENCE</scope>
    <source>
        <strain evidence="2">20211129_DDA</strain>
        <tissue evidence="2">Liver</tissue>
    </source>
</reference>
<feature type="compositionally biased region" description="Basic and acidic residues" evidence="1">
    <location>
        <begin position="30"/>
        <end position="63"/>
    </location>
</feature>
<dbReference type="Proteomes" id="UP001066276">
    <property type="component" value="Chromosome 9"/>
</dbReference>
<sequence>MISVASERVLGGGGLQLWPGNEAGTARYLQLEKMEEGPAHTGGKEGPLRACEGEEPSRGETERPLTQGGAGDEERPQGQAQNRSGLEREGPFRNERVKEPSGA</sequence>
<evidence type="ECO:0000313" key="2">
    <source>
        <dbReference type="EMBL" id="KAJ1105781.1"/>
    </source>
</evidence>
<name>A0AAV7MPV1_PLEWA</name>
<evidence type="ECO:0000256" key="1">
    <source>
        <dbReference type="SAM" id="MobiDB-lite"/>
    </source>
</evidence>
<protein>
    <submittedName>
        <fullName evidence="2">Uncharacterized protein</fullName>
    </submittedName>
</protein>
<gene>
    <name evidence="2" type="ORF">NDU88_003185</name>
</gene>
<dbReference type="EMBL" id="JANPWB010000013">
    <property type="protein sequence ID" value="KAJ1105781.1"/>
    <property type="molecule type" value="Genomic_DNA"/>
</dbReference>